<comment type="caution">
    <text evidence="1">The sequence shown here is derived from an EMBL/GenBank/DDBJ whole genome shotgun (WGS) entry which is preliminary data.</text>
</comment>
<evidence type="ECO:0000313" key="1">
    <source>
        <dbReference type="EMBL" id="PSI01580.1"/>
    </source>
</evidence>
<dbReference type="Proteomes" id="UP000240206">
    <property type="component" value="Unassembled WGS sequence"/>
</dbReference>
<dbReference type="RefSeq" id="WP_106499966.1">
    <property type="nucleotide sequence ID" value="NZ_PXVC01000027.1"/>
</dbReference>
<name>A0A2P7EED9_9SYNE</name>
<organism evidence="1 2">
    <name type="scientific">Synechococcus lacustris str. Tous</name>
    <dbReference type="NCBI Taxonomy" id="1910958"/>
    <lineage>
        <taxon>Bacteria</taxon>
        <taxon>Bacillati</taxon>
        <taxon>Cyanobacteriota</taxon>
        <taxon>Cyanophyceae</taxon>
        <taxon>Synechococcales</taxon>
        <taxon>Synechococcaceae</taxon>
        <taxon>Synechococcus</taxon>
    </lineage>
</organism>
<evidence type="ECO:0000313" key="2">
    <source>
        <dbReference type="Proteomes" id="UP000240206"/>
    </source>
</evidence>
<accession>A0A2P7EED9</accession>
<dbReference type="AlphaFoldDB" id="A0A2P7EED9"/>
<dbReference type="EMBL" id="PXVC01000027">
    <property type="protein sequence ID" value="PSI01580.1"/>
    <property type="molecule type" value="Genomic_DNA"/>
</dbReference>
<gene>
    <name evidence="1" type="ORF">C7K08_07180</name>
</gene>
<reference evidence="2" key="1">
    <citation type="submission" date="2018-03" db="EMBL/GenBank/DDBJ databases">
        <title>Ecological and genomic features of two cosmopolitan and abundant freshwater picocyanobacteria.</title>
        <authorList>
            <person name="Cabello-Yeves P.J."/>
            <person name="Picazo A."/>
            <person name="Camacho A."/>
            <person name="Callieri C."/>
            <person name="Rosselli R."/>
            <person name="Roda-Garcia J."/>
            <person name="Coutinho F.H."/>
            <person name="Rodriguez-Valera F."/>
        </authorList>
    </citation>
    <scope>NUCLEOTIDE SEQUENCE [LARGE SCALE GENOMIC DNA]</scope>
    <source>
        <strain evidence="2">Tous</strain>
    </source>
</reference>
<proteinExistence type="predicted"/>
<keyword evidence="2" id="KW-1185">Reference proteome</keyword>
<protein>
    <submittedName>
        <fullName evidence="1">Uncharacterized protein</fullName>
    </submittedName>
</protein>
<sequence length="114" mass="12756">MQLIKLEHGHWNFFCPVTGKAVYAEEGGIEAETFRGGWHQEVPSEPLNLAPELQEAWDAYINQVDTEEVDLDVAAFLEGVEQPGWVAFEITTCGMACGPVWETTWTVLDLSDRS</sequence>